<reference evidence="4" key="1">
    <citation type="submission" date="2023-05" db="EMBL/GenBank/DDBJ databases">
        <authorList>
            <consortium name="Clinical and Environmental Microbiology Branch: Whole genome sequencing antimicrobial resistance pathogens in the healthcare setting"/>
        </authorList>
    </citation>
    <scope>NUCLEOTIDE SEQUENCE</scope>
    <source>
        <strain evidence="4">2023GN-00287</strain>
    </source>
</reference>
<sequence>MSGHEIMVQRITVIISALYQYGYVSRQKLLDEFKISERTLYRDLNRLGDRILHDGNGIYRLAPAYAKPQTLKELQSLVSLLGMEEIIPASKHILKLDLTSLSIRALPGDPDAKRALESNFSLFDKAIRQNNICTFIYKETLRVVAPYQLINIKGVWYLGAVEKDNVKGFQLSKICWLTLTSAHFTPEPHIAKYFAEEDDVWFSLDKQTVQIKIAAEVSYYFQRRNVLPAQKIIRQESNGDVIVQTEMAHENQLFPLLRYWFPNLTIISPASLQHHFLQKLSQQLVKMESQCSEPSF</sequence>
<proteinExistence type="predicted"/>
<dbReference type="PROSITE" id="PS51000">
    <property type="entry name" value="HTH_DEOR_2"/>
    <property type="match status" value="1"/>
</dbReference>
<dbReference type="PANTHER" id="PTHR34580:SF1">
    <property type="entry name" value="PROTEIN PAFC"/>
    <property type="match status" value="1"/>
</dbReference>
<dbReference type="EMBL" id="ABOSXX010000072">
    <property type="protein sequence ID" value="ELV3682950.1"/>
    <property type="molecule type" value="Genomic_DNA"/>
</dbReference>
<gene>
    <name evidence="4" type="ORF">SGX49_005465</name>
</gene>
<evidence type="ECO:0000313" key="5">
    <source>
        <dbReference type="Proteomes" id="UP001279522"/>
    </source>
</evidence>
<dbReference type="RefSeq" id="WP_071687061.1">
    <property type="nucleotide sequence ID" value="NZ_CAYEWG010000056.1"/>
</dbReference>
<dbReference type="InterPro" id="IPR036388">
    <property type="entry name" value="WH-like_DNA-bd_sf"/>
</dbReference>
<organism evidence="4 5">
    <name type="scientific">Citrobacter freundii</name>
    <dbReference type="NCBI Taxonomy" id="546"/>
    <lineage>
        <taxon>Bacteria</taxon>
        <taxon>Pseudomonadati</taxon>
        <taxon>Pseudomonadota</taxon>
        <taxon>Gammaproteobacteria</taxon>
        <taxon>Enterobacterales</taxon>
        <taxon>Enterobacteriaceae</taxon>
        <taxon>Citrobacter</taxon>
        <taxon>Citrobacter freundii complex</taxon>
    </lineage>
</organism>
<evidence type="ECO:0000313" key="4">
    <source>
        <dbReference type="EMBL" id="ELV3682950.1"/>
    </source>
</evidence>
<dbReference type="PROSITE" id="PS52050">
    <property type="entry name" value="WYL"/>
    <property type="match status" value="1"/>
</dbReference>
<dbReference type="InterPro" id="IPR001034">
    <property type="entry name" value="DeoR_HTH"/>
</dbReference>
<dbReference type="Gene3D" id="1.10.10.10">
    <property type="entry name" value="Winged helix-like DNA-binding domain superfamily/Winged helix DNA-binding domain"/>
    <property type="match status" value="1"/>
</dbReference>
<evidence type="ECO:0000259" key="3">
    <source>
        <dbReference type="PROSITE" id="PS51000"/>
    </source>
</evidence>
<protein>
    <submittedName>
        <fullName evidence="4">WYL domain-containing protein</fullName>
    </submittedName>
</protein>
<dbReference type="InterPro" id="IPR026881">
    <property type="entry name" value="WYL_dom"/>
</dbReference>
<dbReference type="InterPro" id="IPR057727">
    <property type="entry name" value="WCX_dom"/>
</dbReference>
<evidence type="ECO:0000256" key="1">
    <source>
        <dbReference type="ARBA" id="ARBA00023015"/>
    </source>
</evidence>
<accession>A0AAN4D4J8</accession>
<dbReference type="GO" id="GO:0003700">
    <property type="term" value="F:DNA-binding transcription factor activity"/>
    <property type="evidence" value="ECO:0007669"/>
    <property type="project" value="InterPro"/>
</dbReference>
<dbReference type="Proteomes" id="UP001279522">
    <property type="component" value="Unassembled WGS sequence"/>
</dbReference>
<dbReference type="AlphaFoldDB" id="A0AAN4D4J8"/>
<dbReference type="SUPFAM" id="SSF46785">
    <property type="entry name" value="Winged helix' DNA-binding domain"/>
    <property type="match status" value="1"/>
</dbReference>
<name>A0AAN4D4J8_CITFR</name>
<keyword evidence="2" id="KW-0804">Transcription</keyword>
<dbReference type="Pfam" id="PF25583">
    <property type="entry name" value="WCX"/>
    <property type="match status" value="1"/>
</dbReference>
<evidence type="ECO:0000256" key="2">
    <source>
        <dbReference type="ARBA" id="ARBA00023163"/>
    </source>
</evidence>
<feature type="domain" description="HTH deoR-type" evidence="3">
    <location>
        <begin position="7"/>
        <end position="59"/>
    </location>
</feature>
<comment type="caution">
    <text evidence="4">The sequence shown here is derived from an EMBL/GenBank/DDBJ whole genome shotgun (WGS) entry which is preliminary data.</text>
</comment>
<dbReference type="InterPro" id="IPR051534">
    <property type="entry name" value="CBASS_pafABC_assoc_protein"/>
</dbReference>
<keyword evidence="1" id="KW-0805">Transcription regulation</keyword>
<dbReference type="PANTHER" id="PTHR34580">
    <property type="match status" value="1"/>
</dbReference>
<dbReference type="Pfam" id="PF13280">
    <property type="entry name" value="WYL"/>
    <property type="match status" value="1"/>
</dbReference>
<dbReference type="InterPro" id="IPR036390">
    <property type="entry name" value="WH_DNA-bd_sf"/>
</dbReference>